<keyword evidence="1" id="KW-0472">Membrane</keyword>
<feature type="non-terminal residue" evidence="3">
    <location>
        <position position="282"/>
    </location>
</feature>
<keyword evidence="1" id="KW-0812">Transmembrane</keyword>
<reference evidence="3" key="1">
    <citation type="journal article" date="2015" name="Insect Biochem. Mol. Biol.">
        <title>An insight into the sialome of the horse fly, Tabanus bromius.</title>
        <authorList>
            <person name="Ribeiro J.M."/>
            <person name="Kazimirova M."/>
            <person name="Takac P."/>
            <person name="Andersen J.F."/>
            <person name="Francischetti I.M."/>
        </authorList>
    </citation>
    <scope>NUCLEOTIDE SEQUENCE</scope>
</reference>
<feature type="transmembrane region" description="Helical" evidence="1">
    <location>
        <begin position="191"/>
        <end position="214"/>
    </location>
</feature>
<dbReference type="EMBL" id="GDAI01002680">
    <property type="protein sequence ID" value="JAI14923.1"/>
    <property type="molecule type" value="mRNA"/>
</dbReference>
<feature type="signal peptide" evidence="2">
    <location>
        <begin position="1"/>
        <end position="19"/>
    </location>
</feature>
<keyword evidence="2" id="KW-0732">Signal</keyword>
<dbReference type="PANTHER" id="PTHR15644">
    <property type="entry name" value="OSTEOPETROSIS ASSOCIATED TRANSMEMBRANE PROTEIN 1"/>
    <property type="match status" value="1"/>
</dbReference>
<name>A0A0K8TL68_TABBR</name>
<evidence type="ECO:0000313" key="3">
    <source>
        <dbReference type="EMBL" id="JAI14923.1"/>
    </source>
</evidence>
<evidence type="ECO:0000256" key="1">
    <source>
        <dbReference type="SAM" id="Phobius"/>
    </source>
</evidence>
<feature type="chain" id="PRO_5005520117" description="Osteopetrosis-associated transmembrane protein 1" evidence="2">
    <location>
        <begin position="20"/>
        <end position="282"/>
    </location>
</feature>
<accession>A0A0K8TL68</accession>
<dbReference type="GO" id="GO:0005829">
    <property type="term" value="C:cytosol"/>
    <property type="evidence" value="ECO:0007669"/>
    <property type="project" value="TreeGrafter"/>
</dbReference>
<dbReference type="PANTHER" id="PTHR15644:SF2">
    <property type="entry name" value="OSTEOPETROSIS-ASSOCIATED TRANSMEMBRANE PROTEIN 1"/>
    <property type="match status" value="1"/>
</dbReference>
<sequence length="282" mass="31361">MNSWLSLVLACSLPVFCSAKSCDQKARGLGSRIGGFLSCSVNHAVPVTVCLGCHENFTLMASDYAEFMSNPSCAKRYTQEDRFDVIQTAYVNVASIWEKGFCSDCYDTNGTESLEVSHIMNIATDLDNCMVDKGNLFCNLCLANYENLNIFYNEFVKKHKDKICFDVQDKVNRTRSKWSENCCPRKASLTIFFSTIPVAFLLSIIFYGTSVGVYRRTPEHSALIDEESEQNIEEVATSDTWAGANTQVNLTRNAPANLLDEIIVRRQPGPSSTLESNAVVAI</sequence>
<organism evidence="3">
    <name type="scientific">Tabanus bromius</name>
    <name type="common">Band-eyed brown horse fly</name>
    <dbReference type="NCBI Taxonomy" id="304241"/>
    <lineage>
        <taxon>Eukaryota</taxon>
        <taxon>Metazoa</taxon>
        <taxon>Ecdysozoa</taxon>
        <taxon>Arthropoda</taxon>
        <taxon>Hexapoda</taxon>
        <taxon>Insecta</taxon>
        <taxon>Pterygota</taxon>
        <taxon>Neoptera</taxon>
        <taxon>Endopterygota</taxon>
        <taxon>Diptera</taxon>
        <taxon>Brachycera</taxon>
        <taxon>Tabanomorpha</taxon>
        <taxon>Tabanoidea</taxon>
        <taxon>Tabanidae</taxon>
        <taxon>Tabanus</taxon>
    </lineage>
</organism>
<dbReference type="AlphaFoldDB" id="A0A0K8TL68"/>
<proteinExistence type="evidence at transcript level"/>
<dbReference type="Pfam" id="PF09777">
    <property type="entry name" value="OSTMP1"/>
    <property type="match status" value="1"/>
</dbReference>
<keyword evidence="1" id="KW-1133">Transmembrane helix</keyword>
<protein>
    <recommendedName>
        <fullName evidence="4">Osteopetrosis-associated transmembrane protein 1</fullName>
    </recommendedName>
</protein>
<dbReference type="InterPro" id="IPR019172">
    <property type="entry name" value="Osteopetrosis-assoc_TM_1"/>
</dbReference>
<evidence type="ECO:0000256" key="2">
    <source>
        <dbReference type="SAM" id="SignalP"/>
    </source>
</evidence>
<evidence type="ECO:0008006" key="4">
    <source>
        <dbReference type="Google" id="ProtNLM"/>
    </source>
</evidence>